<dbReference type="InterPro" id="IPR011642">
    <property type="entry name" value="Gate_dom"/>
</dbReference>
<dbReference type="InterPro" id="IPR008276">
    <property type="entry name" value="C_nuclsd_transpt"/>
</dbReference>
<feature type="domain" description="Concentrative nucleoside transporter C-terminal" evidence="9">
    <location>
        <begin position="207"/>
        <end position="410"/>
    </location>
</feature>
<dbReference type="PANTHER" id="PTHR10590:SF4">
    <property type="entry name" value="SOLUTE CARRIER FAMILY 28 MEMBER 3"/>
    <property type="match status" value="1"/>
</dbReference>
<evidence type="ECO:0000256" key="5">
    <source>
        <dbReference type="ARBA" id="ARBA00022989"/>
    </source>
</evidence>
<feature type="transmembrane region" description="Helical" evidence="7">
    <location>
        <begin position="355"/>
        <end position="378"/>
    </location>
</feature>
<evidence type="ECO:0000256" key="6">
    <source>
        <dbReference type="ARBA" id="ARBA00023136"/>
    </source>
</evidence>
<dbReference type="Proteomes" id="UP001319827">
    <property type="component" value="Chromosome"/>
</dbReference>
<feature type="transmembrane region" description="Helical" evidence="7">
    <location>
        <begin position="298"/>
        <end position="315"/>
    </location>
</feature>
<feature type="transmembrane region" description="Helical" evidence="7">
    <location>
        <begin position="261"/>
        <end position="286"/>
    </location>
</feature>
<feature type="transmembrane region" description="Helical" evidence="7">
    <location>
        <begin position="390"/>
        <end position="411"/>
    </location>
</feature>
<keyword evidence="4 7" id="KW-0812">Transmembrane</keyword>
<dbReference type="Pfam" id="PF01773">
    <property type="entry name" value="Nucleos_tra2_N"/>
    <property type="match status" value="1"/>
</dbReference>
<reference evidence="11 12" key="2">
    <citation type="journal article" date="2021" name="Int. J. Syst. Evol. Microbiol.">
        <title>Isolation and Polyphasic Characterization of Desulfuromonas versatilis sp. Nov., an Electrogenic Bacteria Capable of Versatile Metabolism Isolated from a Graphene Oxide-Reducing Enrichment Culture.</title>
        <authorList>
            <person name="Xie L."/>
            <person name="Yoshida N."/>
            <person name="Ishii S."/>
            <person name="Meng L."/>
        </authorList>
    </citation>
    <scope>NUCLEOTIDE SEQUENCE [LARGE SCALE GENOMIC DNA]</scope>
    <source>
        <strain evidence="11 12">NIT-T3</strain>
    </source>
</reference>
<comment type="similarity">
    <text evidence="2">Belongs to the concentrative nucleoside transporter (CNT) (TC 2.A.41) family.</text>
</comment>
<evidence type="ECO:0000313" key="11">
    <source>
        <dbReference type="EMBL" id="BCR03337.1"/>
    </source>
</evidence>
<comment type="subcellular location">
    <subcellularLocation>
        <location evidence="1">Cell membrane</location>
        <topology evidence="1">Multi-pass membrane protein</topology>
    </subcellularLocation>
</comment>
<evidence type="ECO:0000256" key="1">
    <source>
        <dbReference type="ARBA" id="ARBA00004651"/>
    </source>
</evidence>
<dbReference type="InterPro" id="IPR011657">
    <property type="entry name" value="CNT_C_dom"/>
</dbReference>
<evidence type="ECO:0000259" key="8">
    <source>
        <dbReference type="Pfam" id="PF01773"/>
    </source>
</evidence>
<evidence type="ECO:0000259" key="10">
    <source>
        <dbReference type="Pfam" id="PF07670"/>
    </source>
</evidence>
<feature type="transmembrane region" description="Helical" evidence="7">
    <location>
        <begin position="208"/>
        <end position="227"/>
    </location>
</feature>
<organism evidence="11 12">
    <name type="scientific">Desulfuromonas versatilis</name>
    <dbReference type="NCBI Taxonomy" id="2802975"/>
    <lineage>
        <taxon>Bacteria</taxon>
        <taxon>Pseudomonadati</taxon>
        <taxon>Thermodesulfobacteriota</taxon>
        <taxon>Desulfuromonadia</taxon>
        <taxon>Desulfuromonadales</taxon>
        <taxon>Desulfuromonadaceae</taxon>
        <taxon>Desulfuromonas</taxon>
    </lineage>
</organism>
<sequence length="412" mass="42719">MAYQGVLGIVVLLGLAWLLSEERGQVRWRPVLTGVALQLVLAAALVKLAPFRLFFLGLNEAVMFVDRATQAGTALVFGFLGGGPLPYAETAPGASFTLAFRALPLVLVVSALSALLFYWRVLPLLVRAFSWVLRKTMNIGGALGVGAAANVFVGMVEAPLLVRPYLAEMSRSELFTLMTCGMSTIAGTVLVLYASILQQAVPDALGHILIASVISAPAAIAVAQLMVPQQGAVTGAEIHGMSEASGAMDAVTRGTAEGLKLLLNIIAMLIVLVALVSLVNQLLALLPAAGGRPLTLQGLLGWLMAPVAWLIGIPWQEAVAAGSLLGTKTVLNEFVAYLELAALPETALSPRSRLIMTYALCGFANLGSLGIMIGGLGTMAPGRRGEIVSLGGKSIVAGILATCMTGAVIGLL</sequence>
<evidence type="ECO:0000259" key="9">
    <source>
        <dbReference type="Pfam" id="PF07662"/>
    </source>
</evidence>
<feature type="transmembrane region" description="Helical" evidence="7">
    <location>
        <begin position="36"/>
        <end position="56"/>
    </location>
</feature>
<protein>
    <submittedName>
        <fullName evidence="11">Nucleoside:proton symporter</fullName>
    </submittedName>
</protein>
<feature type="domain" description="Nucleoside transporter/FeoB GTPase Gate" evidence="10">
    <location>
        <begin position="99"/>
        <end position="198"/>
    </location>
</feature>
<reference evidence="11 12" key="1">
    <citation type="journal article" date="2016" name="C (Basel)">
        <title>Selective Growth of and Electricity Production by Marine Exoelectrogenic Bacteria in Self-Aggregated Hydrogel of Microbially Reduced Graphene Oxide.</title>
        <authorList>
            <person name="Yoshida N."/>
            <person name="Goto Y."/>
            <person name="Miyata Y."/>
        </authorList>
    </citation>
    <scope>NUCLEOTIDE SEQUENCE [LARGE SCALE GENOMIC DNA]</scope>
    <source>
        <strain evidence="11 12">NIT-T3</strain>
    </source>
</reference>
<feature type="transmembrane region" description="Helical" evidence="7">
    <location>
        <begin position="139"/>
        <end position="162"/>
    </location>
</feature>
<feature type="domain" description="Concentrative nucleoside transporter N-terminal" evidence="8">
    <location>
        <begin position="7"/>
        <end position="79"/>
    </location>
</feature>
<accession>A0ABM8HP32</accession>
<feature type="transmembrane region" description="Helical" evidence="7">
    <location>
        <begin position="99"/>
        <end position="119"/>
    </location>
</feature>
<dbReference type="PANTHER" id="PTHR10590">
    <property type="entry name" value="SODIUM/NUCLEOSIDE COTRANSPORTER"/>
    <property type="match status" value="1"/>
</dbReference>
<dbReference type="Pfam" id="PF07670">
    <property type="entry name" value="Gate"/>
    <property type="match status" value="1"/>
</dbReference>
<evidence type="ECO:0000256" key="3">
    <source>
        <dbReference type="ARBA" id="ARBA00022475"/>
    </source>
</evidence>
<keyword evidence="12" id="KW-1185">Reference proteome</keyword>
<evidence type="ECO:0000256" key="2">
    <source>
        <dbReference type="ARBA" id="ARBA00009033"/>
    </source>
</evidence>
<name>A0ABM8HP32_9BACT</name>
<dbReference type="RefSeq" id="WP_221250816.1">
    <property type="nucleotide sequence ID" value="NZ_AP024355.1"/>
</dbReference>
<dbReference type="Pfam" id="PF07662">
    <property type="entry name" value="Nucleos_tra2_C"/>
    <property type="match status" value="1"/>
</dbReference>
<feature type="transmembrane region" description="Helical" evidence="7">
    <location>
        <begin position="68"/>
        <end position="87"/>
    </location>
</feature>
<evidence type="ECO:0000313" key="12">
    <source>
        <dbReference type="Proteomes" id="UP001319827"/>
    </source>
</evidence>
<keyword evidence="3" id="KW-1003">Cell membrane</keyword>
<dbReference type="InterPro" id="IPR002668">
    <property type="entry name" value="CNT_N_dom"/>
</dbReference>
<proteinExistence type="inferred from homology"/>
<keyword evidence="5 7" id="KW-1133">Transmembrane helix</keyword>
<evidence type="ECO:0000256" key="7">
    <source>
        <dbReference type="SAM" id="Phobius"/>
    </source>
</evidence>
<feature type="transmembrane region" description="Helical" evidence="7">
    <location>
        <begin position="174"/>
        <end position="196"/>
    </location>
</feature>
<gene>
    <name evidence="11" type="ORF">DESUT3_04060</name>
</gene>
<dbReference type="EMBL" id="AP024355">
    <property type="protein sequence ID" value="BCR03337.1"/>
    <property type="molecule type" value="Genomic_DNA"/>
</dbReference>
<keyword evidence="6 7" id="KW-0472">Membrane</keyword>
<evidence type="ECO:0000256" key="4">
    <source>
        <dbReference type="ARBA" id="ARBA00022692"/>
    </source>
</evidence>